<keyword evidence="12" id="KW-1185">Reference proteome</keyword>
<evidence type="ECO:0000256" key="6">
    <source>
        <dbReference type="ARBA" id="ARBA00022801"/>
    </source>
</evidence>
<dbReference type="Proteomes" id="UP000619457">
    <property type="component" value="Unassembled WGS sequence"/>
</dbReference>
<dbReference type="EMBL" id="BMWX01000011">
    <property type="protein sequence ID" value="GGZ41471.1"/>
    <property type="molecule type" value="Genomic_DNA"/>
</dbReference>
<evidence type="ECO:0000256" key="4">
    <source>
        <dbReference type="ARBA" id="ARBA00022605"/>
    </source>
</evidence>
<keyword evidence="5" id="KW-0479">Metal-binding</keyword>
<comment type="cofactor">
    <cofactor evidence="1">
        <name>Mg(2+)</name>
        <dbReference type="ChEBI" id="CHEBI:18420"/>
    </cofactor>
</comment>
<evidence type="ECO:0000256" key="9">
    <source>
        <dbReference type="ARBA" id="ARBA00048138"/>
    </source>
</evidence>
<dbReference type="InterPro" id="IPR023214">
    <property type="entry name" value="HAD_sf"/>
</dbReference>
<dbReference type="GO" id="GO:0036424">
    <property type="term" value="F:L-phosphoserine phosphatase activity"/>
    <property type="evidence" value="ECO:0007669"/>
    <property type="project" value="TreeGrafter"/>
</dbReference>
<dbReference type="Pfam" id="PF12710">
    <property type="entry name" value="HAD"/>
    <property type="match status" value="1"/>
</dbReference>
<evidence type="ECO:0000256" key="8">
    <source>
        <dbReference type="ARBA" id="ARBA00023299"/>
    </source>
</evidence>
<keyword evidence="7" id="KW-0460">Magnesium</keyword>
<reference evidence="11" key="1">
    <citation type="journal article" date="2014" name="Int. J. Syst. Evol. Microbiol.">
        <title>Complete genome sequence of Corynebacterium casei LMG S-19264T (=DSM 44701T), isolated from a smear-ripened cheese.</title>
        <authorList>
            <consortium name="US DOE Joint Genome Institute (JGI-PGF)"/>
            <person name="Walter F."/>
            <person name="Albersmeier A."/>
            <person name="Kalinowski J."/>
            <person name="Ruckert C."/>
        </authorList>
    </citation>
    <scope>NUCLEOTIDE SEQUENCE</scope>
    <source>
        <strain evidence="11">KCTC 12368</strain>
    </source>
</reference>
<dbReference type="InterPro" id="IPR036412">
    <property type="entry name" value="HAD-like_sf"/>
</dbReference>
<evidence type="ECO:0000313" key="12">
    <source>
        <dbReference type="Proteomes" id="UP000619457"/>
    </source>
</evidence>
<comment type="catalytic activity">
    <reaction evidence="10">
        <text>O-phospho-D-serine + H2O = D-serine + phosphate</text>
        <dbReference type="Rhea" id="RHEA:24873"/>
        <dbReference type="ChEBI" id="CHEBI:15377"/>
        <dbReference type="ChEBI" id="CHEBI:35247"/>
        <dbReference type="ChEBI" id="CHEBI:43474"/>
        <dbReference type="ChEBI" id="CHEBI:58680"/>
        <dbReference type="EC" id="3.1.3.3"/>
    </reaction>
</comment>
<comment type="pathway">
    <text evidence="2">Amino-acid biosynthesis; L-serine biosynthesis; L-serine from 3-phospho-D-glycerate: step 3/3.</text>
</comment>
<organism evidence="11 12">
    <name type="scientific">Echinicola pacifica</name>
    <dbReference type="NCBI Taxonomy" id="346377"/>
    <lineage>
        <taxon>Bacteria</taxon>
        <taxon>Pseudomonadati</taxon>
        <taxon>Bacteroidota</taxon>
        <taxon>Cytophagia</taxon>
        <taxon>Cytophagales</taxon>
        <taxon>Cyclobacteriaceae</taxon>
        <taxon>Echinicola</taxon>
    </lineage>
</organism>
<comment type="catalytic activity">
    <reaction evidence="9">
        <text>O-phospho-L-serine + H2O = L-serine + phosphate</text>
        <dbReference type="Rhea" id="RHEA:21208"/>
        <dbReference type="ChEBI" id="CHEBI:15377"/>
        <dbReference type="ChEBI" id="CHEBI:33384"/>
        <dbReference type="ChEBI" id="CHEBI:43474"/>
        <dbReference type="ChEBI" id="CHEBI:57524"/>
        <dbReference type="EC" id="3.1.3.3"/>
    </reaction>
</comment>
<dbReference type="GO" id="GO:0006564">
    <property type="term" value="P:L-serine biosynthetic process"/>
    <property type="evidence" value="ECO:0007669"/>
    <property type="project" value="UniProtKB-KW"/>
</dbReference>
<comment type="caution">
    <text evidence="11">The sequence shown here is derived from an EMBL/GenBank/DDBJ whole genome shotgun (WGS) entry which is preliminary data.</text>
</comment>
<dbReference type="EC" id="3.1.3.3" evidence="3"/>
<evidence type="ECO:0000256" key="10">
    <source>
        <dbReference type="ARBA" id="ARBA00048523"/>
    </source>
</evidence>
<dbReference type="PANTHER" id="PTHR43344">
    <property type="entry name" value="PHOSPHOSERINE PHOSPHATASE"/>
    <property type="match status" value="1"/>
</dbReference>
<accession>A0A918QDX7</accession>
<name>A0A918QDX7_9BACT</name>
<evidence type="ECO:0000256" key="3">
    <source>
        <dbReference type="ARBA" id="ARBA00012640"/>
    </source>
</evidence>
<gene>
    <name evidence="11" type="ORF">GCM10007049_38460</name>
</gene>
<dbReference type="GO" id="GO:0005737">
    <property type="term" value="C:cytoplasm"/>
    <property type="evidence" value="ECO:0007669"/>
    <property type="project" value="TreeGrafter"/>
</dbReference>
<keyword evidence="8" id="KW-0718">Serine biosynthesis</keyword>
<sequence>MRLASWQAEPRQKILTWLNRVTDDQSSDFVPVNDRIAVFDNDGTLWPEQPFPNQLVFTIDMLKAQWKDHPEWAKNKIYSDLVNGNMEVLKSMGMKELVALLQDTHNSRTEDEFNASVRNWADTATNKKFERRYIDLVYQPMLELLDVLREHDFETFIVSGGGADFMRVWAEEKYGIPPYQVIGSYGEVKYEVVDGKPVLSKVPGNLYIDDKGGKPQAIHRFIGKKPIFAAGNSDGDQAMLQYTSSSNYRSFCMLLRHTDAEREFAYEKHTASGHLETALVEADEKGWLVVDMKNDFKQVFPAK</sequence>
<protein>
    <recommendedName>
        <fullName evidence="3">phosphoserine phosphatase</fullName>
        <ecNumber evidence="3">3.1.3.3</ecNumber>
    </recommendedName>
</protein>
<evidence type="ECO:0000256" key="5">
    <source>
        <dbReference type="ARBA" id="ARBA00022723"/>
    </source>
</evidence>
<keyword evidence="6" id="KW-0378">Hydrolase</keyword>
<evidence type="ECO:0000256" key="2">
    <source>
        <dbReference type="ARBA" id="ARBA00005135"/>
    </source>
</evidence>
<dbReference type="Gene3D" id="3.40.50.1000">
    <property type="entry name" value="HAD superfamily/HAD-like"/>
    <property type="match status" value="1"/>
</dbReference>
<dbReference type="InterPro" id="IPR050582">
    <property type="entry name" value="HAD-like_SerB"/>
</dbReference>
<dbReference type="SUPFAM" id="SSF56784">
    <property type="entry name" value="HAD-like"/>
    <property type="match status" value="1"/>
</dbReference>
<dbReference type="AlphaFoldDB" id="A0A918QDX7"/>
<proteinExistence type="predicted"/>
<keyword evidence="4" id="KW-0028">Amino-acid biosynthesis</keyword>
<evidence type="ECO:0000256" key="7">
    <source>
        <dbReference type="ARBA" id="ARBA00022842"/>
    </source>
</evidence>
<dbReference type="PANTHER" id="PTHR43344:SF2">
    <property type="entry name" value="PHOSPHOSERINE PHOSPHATASE"/>
    <property type="match status" value="1"/>
</dbReference>
<dbReference type="GO" id="GO:0000287">
    <property type="term" value="F:magnesium ion binding"/>
    <property type="evidence" value="ECO:0007669"/>
    <property type="project" value="TreeGrafter"/>
</dbReference>
<evidence type="ECO:0000256" key="1">
    <source>
        <dbReference type="ARBA" id="ARBA00001946"/>
    </source>
</evidence>
<evidence type="ECO:0000313" key="11">
    <source>
        <dbReference type="EMBL" id="GGZ41471.1"/>
    </source>
</evidence>
<reference evidence="11" key="2">
    <citation type="submission" date="2020-09" db="EMBL/GenBank/DDBJ databases">
        <authorList>
            <person name="Sun Q."/>
            <person name="Kim S."/>
        </authorList>
    </citation>
    <scope>NUCLEOTIDE SEQUENCE</scope>
    <source>
        <strain evidence="11">KCTC 12368</strain>
    </source>
</reference>